<protein>
    <submittedName>
        <fullName evidence="6">ATP-binding Mrp/Nbp35 family protein</fullName>
    </submittedName>
</protein>
<accession>J4KSH3</accession>
<dbReference type="GO" id="GO:0005524">
    <property type="term" value="F:ATP binding"/>
    <property type="evidence" value="ECO:0007669"/>
    <property type="project" value="UniProtKB-KW"/>
</dbReference>
<dbReference type="Pfam" id="PF10609">
    <property type="entry name" value="ParA"/>
    <property type="match status" value="1"/>
</dbReference>
<dbReference type="AlphaFoldDB" id="J4KSH3"/>
<evidence type="ECO:0000313" key="7">
    <source>
        <dbReference type="Proteomes" id="UP000010116"/>
    </source>
</evidence>
<dbReference type="PANTHER" id="PTHR42961:SF2">
    <property type="entry name" value="IRON-SULFUR PROTEIN NUBPL"/>
    <property type="match status" value="1"/>
</dbReference>
<evidence type="ECO:0000256" key="3">
    <source>
        <dbReference type="ARBA" id="ARBA00022840"/>
    </source>
</evidence>
<evidence type="ECO:0000313" key="6">
    <source>
        <dbReference type="EMBL" id="EJP72704.1"/>
    </source>
</evidence>
<evidence type="ECO:0000256" key="4">
    <source>
        <dbReference type="ARBA" id="ARBA00023004"/>
    </source>
</evidence>
<gene>
    <name evidence="6" type="ORF">NT02SARS_1036</name>
</gene>
<dbReference type="GO" id="GO:0016226">
    <property type="term" value="P:iron-sulfur cluster assembly"/>
    <property type="evidence" value="ECO:0007669"/>
    <property type="project" value="InterPro"/>
</dbReference>
<dbReference type="EMBL" id="JH611190">
    <property type="protein sequence ID" value="EJP72704.1"/>
    <property type="molecule type" value="Genomic_DNA"/>
</dbReference>
<dbReference type="HOGENOM" id="CLU_024839_0_2_6"/>
<dbReference type="CDD" id="cd02037">
    <property type="entry name" value="Mrp_NBP35"/>
    <property type="match status" value="1"/>
</dbReference>
<proteinExistence type="predicted"/>
<dbReference type="SUPFAM" id="SSF52540">
    <property type="entry name" value="P-loop containing nucleoside triphosphate hydrolases"/>
    <property type="match status" value="1"/>
</dbReference>
<dbReference type="PROSITE" id="PS01215">
    <property type="entry name" value="MRP"/>
    <property type="match status" value="1"/>
</dbReference>
<dbReference type="GO" id="GO:0046872">
    <property type="term" value="F:metal ion binding"/>
    <property type="evidence" value="ECO:0007669"/>
    <property type="project" value="UniProtKB-KW"/>
</dbReference>
<dbReference type="InterPro" id="IPR033756">
    <property type="entry name" value="YlxH/NBP35"/>
</dbReference>
<evidence type="ECO:0000256" key="5">
    <source>
        <dbReference type="ARBA" id="ARBA00023014"/>
    </source>
</evidence>
<organism evidence="6 7">
    <name type="scientific">SAR86 cluster bacterium SAR86B</name>
    <dbReference type="NCBI Taxonomy" id="1123867"/>
    <lineage>
        <taxon>Bacteria</taxon>
        <taxon>Pseudomonadati</taxon>
        <taxon>Pseudomonadota</taxon>
        <taxon>Gammaproteobacteria</taxon>
        <taxon>SAR86 cluster</taxon>
    </lineage>
</organism>
<evidence type="ECO:0000256" key="1">
    <source>
        <dbReference type="ARBA" id="ARBA00022723"/>
    </source>
</evidence>
<keyword evidence="4" id="KW-0408">Iron</keyword>
<keyword evidence="3 6" id="KW-0067">ATP-binding</keyword>
<dbReference type="GO" id="GO:0051539">
    <property type="term" value="F:4 iron, 4 sulfur cluster binding"/>
    <property type="evidence" value="ECO:0007669"/>
    <property type="project" value="TreeGrafter"/>
</dbReference>
<name>J4KSH3_9GAMM</name>
<sequence length="228" mass="25495">MAIKKIIIIASAKGGVGKSTLTASLAHYLSKSSLVGILDADIYGPSQHTIFNIKDQKLKTKKINDEFFYEPIIKDGIKLSSMGFILDSESSATWRGPMLSSALKQLIHKTEWGDIDFLLIDMPPGTGDAYLTICKELKIDLCILTSSPHELSLIDTKRSFNTLKKLGITKYLYVINDCINSGIDSIKHILSEGIESFSIPFNKDLHVFNFKNMEEQFKGIINYIKNEI</sequence>
<evidence type="ECO:0000256" key="2">
    <source>
        <dbReference type="ARBA" id="ARBA00022741"/>
    </source>
</evidence>
<dbReference type="InterPro" id="IPR019591">
    <property type="entry name" value="Mrp/NBP35_ATP-bd"/>
</dbReference>
<reference evidence="6 7" key="1">
    <citation type="journal article" date="2012" name="ISME J.">
        <title>Genomic insights to SAR86, an abundant and uncultivated marine bacterial lineage.</title>
        <authorList>
            <person name="Dupont C.L."/>
            <person name="Rusch D.B."/>
            <person name="Yooseph S."/>
            <person name="Lombardo M.J."/>
            <person name="Richter R.A."/>
            <person name="Valas R."/>
            <person name="Novotny M."/>
            <person name="Yee-Greenbaum J."/>
            <person name="Selengut J.D."/>
            <person name="Haft D.H."/>
            <person name="Halpern A.L."/>
            <person name="Lasken R.S."/>
            <person name="Nealson K."/>
            <person name="Friedman R."/>
            <person name="Venter J.C."/>
        </authorList>
    </citation>
    <scope>NUCLEOTIDE SEQUENCE [LARGE SCALE GENOMIC DNA]</scope>
</reference>
<dbReference type="GO" id="GO:0140663">
    <property type="term" value="F:ATP-dependent FeS chaperone activity"/>
    <property type="evidence" value="ECO:0007669"/>
    <property type="project" value="InterPro"/>
</dbReference>
<dbReference type="InterPro" id="IPR044304">
    <property type="entry name" value="NUBPL-like"/>
</dbReference>
<dbReference type="Proteomes" id="UP000010116">
    <property type="component" value="Unassembled WGS sequence"/>
</dbReference>
<dbReference type="InterPro" id="IPR000808">
    <property type="entry name" value="Mrp-like_CS"/>
</dbReference>
<keyword evidence="2" id="KW-0547">Nucleotide-binding</keyword>
<keyword evidence="1" id="KW-0479">Metal-binding</keyword>
<dbReference type="InterPro" id="IPR027417">
    <property type="entry name" value="P-loop_NTPase"/>
</dbReference>
<dbReference type="PANTHER" id="PTHR42961">
    <property type="entry name" value="IRON-SULFUR PROTEIN NUBPL"/>
    <property type="match status" value="1"/>
</dbReference>
<dbReference type="Gene3D" id="3.40.50.300">
    <property type="entry name" value="P-loop containing nucleotide triphosphate hydrolases"/>
    <property type="match status" value="1"/>
</dbReference>
<keyword evidence="5" id="KW-0411">Iron-sulfur</keyword>